<name>M9L8Z0_PAEPP</name>
<evidence type="ECO:0000259" key="2">
    <source>
        <dbReference type="Pfam" id="PF01471"/>
    </source>
</evidence>
<proteinExistence type="predicted"/>
<dbReference type="RefSeq" id="WP_006285102.1">
    <property type="nucleotide sequence ID" value="NZ_BALG01000048.1"/>
</dbReference>
<dbReference type="EMBL" id="BALG01000048">
    <property type="protein sequence ID" value="GAC41752.1"/>
    <property type="molecule type" value="Genomic_DNA"/>
</dbReference>
<comment type="caution">
    <text evidence="3">The sequence shown here is derived from an EMBL/GenBank/DDBJ whole genome shotgun (WGS) entry which is preliminary data.</text>
</comment>
<keyword evidence="4" id="KW-1185">Reference proteome</keyword>
<dbReference type="InterPro" id="IPR036366">
    <property type="entry name" value="PGBDSf"/>
</dbReference>
<protein>
    <submittedName>
        <fullName evidence="3">Putative peptidoglycan-binding domain-containing protein</fullName>
    </submittedName>
</protein>
<accession>M9L8Z0</accession>
<dbReference type="OrthoDB" id="2933491at2"/>
<dbReference type="InterPro" id="IPR008969">
    <property type="entry name" value="CarboxyPept-like_regulatory"/>
</dbReference>
<feature type="region of interest" description="Disordered" evidence="1">
    <location>
        <begin position="114"/>
        <end position="141"/>
    </location>
</feature>
<evidence type="ECO:0000313" key="3">
    <source>
        <dbReference type="EMBL" id="GAC41752.1"/>
    </source>
</evidence>
<dbReference type="SUPFAM" id="SSF47090">
    <property type="entry name" value="PGBD-like"/>
    <property type="match status" value="1"/>
</dbReference>
<dbReference type="InterPro" id="IPR002477">
    <property type="entry name" value="Peptidoglycan-bd-like"/>
</dbReference>
<dbReference type="InterPro" id="IPR036365">
    <property type="entry name" value="PGBD-like_sf"/>
</dbReference>
<evidence type="ECO:0000256" key="1">
    <source>
        <dbReference type="SAM" id="MobiDB-lite"/>
    </source>
</evidence>
<dbReference type="Gene3D" id="1.10.101.10">
    <property type="entry name" value="PGBD-like superfamily/PGBD"/>
    <property type="match status" value="1"/>
</dbReference>
<feature type="domain" description="Peptidoglycan binding-like" evidence="2">
    <location>
        <begin position="332"/>
        <end position="392"/>
    </location>
</feature>
<dbReference type="AlphaFoldDB" id="M9L8Z0"/>
<reference evidence="3 4" key="1">
    <citation type="submission" date="2012-10" db="EMBL/GenBank/DDBJ databases">
        <title>Draft Genome Sequence of Paenibacillus popilliae ATCC 14706T.</title>
        <authorList>
            <person name="Iiyama K."/>
            <person name="Mori K."/>
            <person name="Mon H."/>
            <person name="Chieda Y."/>
            <person name="Lee J.M."/>
            <person name="Kusakabe T."/>
            <person name="Tashiro K."/>
            <person name="Asano S."/>
            <person name="Yasunaga-Aoki C."/>
            <person name="Shimizu S."/>
        </authorList>
    </citation>
    <scope>NUCLEOTIDE SEQUENCE [LARGE SCALE GENOMIC DNA]</scope>
    <source>
        <strain evidence="3 4">ATCC 14706</strain>
    </source>
</reference>
<dbReference type="SUPFAM" id="SSF49464">
    <property type="entry name" value="Carboxypeptidase regulatory domain-like"/>
    <property type="match status" value="1"/>
</dbReference>
<dbReference type="Proteomes" id="UP000029453">
    <property type="component" value="Unassembled WGS sequence"/>
</dbReference>
<evidence type="ECO:0000313" key="4">
    <source>
        <dbReference type="Proteomes" id="UP000029453"/>
    </source>
</evidence>
<dbReference type="Gene3D" id="2.60.40.1120">
    <property type="entry name" value="Carboxypeptidase-like, regulatory domain"/>
    <property type="match status" value="1"/>
</dbReference>
<dbReference type="Pfam" id="PF01471">
    <property type="entry name" value="PG_binding_1"/>
    <property type="match status" value="1"/>
</dbReference>
<sequence>MIHYNLYTRQTTGTLMVFVFEGNKAKPIIGATVTITGDNQNIILQTNESGQTQPITLPAKEPYSNYTVNVSASGYTSIKINGVQVVPNSTGIQEIEMTPTGQRWDYRPIEEHTIPPHQLDLPEPEKPIENPLTKQEPQRRPDGPAIGLLIPEYIIVHDGAPKDRSAPNYRVKFTDYITKVACGEIYSSWHKEALTANILCITSFTLNRLYTQEYQGFDITSKIQFDHKFDPNQTVYGEIVEVVDTIFNQYVKHPDPELKQPFLTEYRAYERRCTLGQYKSQELARAGYKHLDILKYFYEPCYKPIATATSPGVIFQGRPTPPPETVLQEGATGSDVREIQVYLNEISKKYSEIPSLEVDGTYGKETKQAVESFQKIFIVPQTGATDFRTWYKITNLYYSILQYRHNNKSIPHHTNLPSNPSTNPGLINQHHLAHPYHLNNHRNIPNYYNYF</sequence>
<organism evidence="3 4">
    <name type="scientific">Paenibacillus popilliae ATCC 14706</name>
    <dbReference type="NCBI Taxonomy" id="1212764"/>
    <lineage>
        <taxon>Bacteria</taxon>
        <taxon>Bacillati</taxon>
        <taxon>Bacillota</taxon>
        <taxon>Bacilli</taxon>
        <taxon>Bacillales</taxon>
        <taxon>Paenibacillaceae</taxon>
        <taxon>Paenibacillus</taxon>
    </lineage>
</organism>
<gene>
    <name evidence="3" type="ORF">PPOP_1103</name>
</gene>